<gene>
    <name evidence="2" type="ORF">O181_001394</name>
</gene>
<dbReference type="AlphaFoldDB" id="A0A9Q3GBT9"/>
<protein>
    <submittedName>
        <fullName evidence="2">Uncharacterized protein</fullName>
    </submittedName>
</protein>
<reference evidence="2" key="1">
    <citation type="submission" date="2021-03" db="EMBL/GenBank/DDBJ databases">
        <title>Draft genome sequence of rust myrtle Austropuccinia psidii MF-1, a brazilian biotype.</title>
        <authorList>
            <person name="Quecine M.C."/>
            <person name="Pachon D.M.R."/>
            <person name="Bonatelli M.L."/>
            <person name="Correr F.H."/>
            <person name="Franceschini L.M."/>
            <person name="Leite T.F."/>
            <person name="Margarido G.R.A."/>
            <person name="Almeida C.A."/>
            <person name="Ferrarezi J.A."/>
            <person name="Labate C.A."/>
        </authorList>
    </citation>
    <scope>NUCLEOTIDE SEQUENCE</scope>
    <source>
        <strain evidence="2">MF-1</strain>
    </source>
</reference>
<proteinExistence type="predicted"/>
<feature type="region of interest" description="Disordered" evidence="1">
    <location>
        <begin position="1"/>
        <end position="36"/>
    </location>
</feature>
<dbReference type="EMBL" id="AVOT02000200">
    <property type="protein sequence ID" value="MBW0461679.1"/>
    <property type="molecule type" value="Genomic_DNA"/>
</dbReference>
<keyword evidence="3" id="KW-1185">Reference proteome</keyword>
<evidence type="ECO:0000256" key="1">
    <source>
        <dbReference type="SAM" id="MobiDB-lite"/>
    </source>
</evidence>
<evidence type="ECO:0000313" key="2">
    <source>
        <dbReference type="EMBL" id="MBW0461679.1"/>
    </source>
</evidence>
<dbReference type="Proteomes" id="UP000765509">
    <property type="component" value="Unassembled WGS sequence"/>
</dbReference>
<comment type="caution">
    <text evidence="2">The sequence shown here is derived from an EMBL/GenBank/DDBJ whole genome shotgun (WGS) entry which is preliminary data.</text>
</comment>
<accession>A0A9Q3GBT9</accession>
<evidence type="ECO:0000313" key="3">
    <source>
        <dbReference type="Proteomes" id="UP000765509"/>
    </source>
</evidence>
<organism evidence="2 3">
    <name type="scientific">Austropuccinia psidii MF-1</name>
    <dbReference type="NCBI Taxonomy" id="1389203"/>
    <lineage>
        <taxon>Eukaryota</taxon>
        <taxon>Fungi</taxon>
        <taxon>Dikarya</taxon>
        <taxon>Basidiomycota</taxon>
        <taxon>Pucciniomycotina</taxon>
        <taxon>Pucciniomycetes</taxon>
        <taxon>Pucciniales</taxon>
        <taxon>Sphaerophragmiaceae</taxon>
        <taxon>Austropuccinia</taxon>
    </lineage>
</organism>
<sequence>MQTARTPRELQTPIHAKSGQEHRKNSHLGPQAPSTNVKRFPKFNLWNVTLRIRSSLTAVHPYTCLGLQNLQPTYASFTLFAFFFADSNSSITITQMATLRIPVREGLVVIGNVAFSDKVSGTILSVGRLCREGVLLCLVA</sequence>
<name>A0A9Q3GBT9_9BASI</name>